<name>E4KZP5_9FIRM</name>
<keyword evidence="2" id="KW-1185">Reference proteome</keyword>
<proteinExistence type="predicted"/>
<evidence type="ECO:0000313" key="2">
    <source>
        <dbReference type="Proteomes" id="UP000003705"/>
    </source>
</evidence>
<evidence type="ECO:0000313" key="1">
    <source>
        <dbReference type="EMBL" id="EFR32655.1"/>
    </source>
</evidence>
<dbReference type="EMBL" id="AENP01000022">
    <property type="protein sequence ID" value="EFR32655.1"/>
    <property type="molecule type" value="Genomic_DNA"/>
</dbReference>
<gene>
    <name evidence="1" type="ORF">HMPREF9286_1337</name>
</gene>
<dbReference type="Proteomes" id="UP000003705">
    <property type="component" value="Unassembled WGS sequence"/>
</dbReference>
<accession>E4KZP5</accession>
<sequence length="37" mass="4593">MKKKIIKIQIDFIILRNFKKFISSYIIVKIIDRKIKR</sequence>
<organism evidence="1 2">
    <name type="scientific">Peptoniphilus harei ACS-146-V-Sch2b</name>
    <dbReference type="NCBI Taxonomy" id="908338"/>
    <lineage>
        <taxon>Bacteria</taxon>
        <taxon>Bacillati</taxon>
        <taxon>Bacillota</taxon>
        <taxon>Tissierellia</taxon>
        <taxon>Tissierellales</taxon>
        <taxon>Peptoniphilaceae</taxon>
        <taxon>Peptoniphilus</taxon>
    </lineage>
</organism>
<reference evidence="1 2" key="1">
    <citation type="submission" date="2010-10" db="EMBL/GenBank/DDBJ databases">
        <authorList>
            <person name="Durkin A.S."/>
            <person name="Madupu R."/>
            <person name="Torralba M."/>
            <person name="Gillis M."/>
            <person name="Methe B."/>
            <person name="Sutton G."/>
            <person name="Nelson K.E."/>
        </authorList>
    </citation>
    <scope>NUCLEOTIDE SEQUENCE [LARGE SCALE GENOMIC DNA]</scope>
    <source>
        <strain evidence="1 2">ACS-146-V-Sch2b</strain>
    </source>
</reference>
<comment type="caution">
    <text evidence="1">The sequence shown here is derived from an EMBL/GenBank/DDBJ whole genome shotgun (WGS) entry which is preliminary data.</text>
</comment>
<dbReference type="AlphaFoldDB" id="E4KZP5"/>
<protein>
    <submittedName>
        <fullName evidence="1">Uncharacterized protein</fullName>
    </submittedName>
</protein>